<dbReference type="Gene3D" id="3.30.230.30">
    <property type="entry name" value="Impact, N-terminal domain"/>
    <property type="match status" value="1"/>
</dbReference>
<dbReference type="SUPFAM" id="SSF54211">
    <property type="entry name" value="Ribosomal protein S5 domain 2-like"/>
    <property type="match status" value="1"/>
</dbReference>
<dbReference type="GO" id="GO:0005737">
    <property type="term" value="C:cytoplasm"/>
    <property type="evidence" value="ECO:0007669"/>
    <property type="project" value="TreeGrafter"/>
</dbReference>
<dbReference type="InterPro" id="IPR020569">
    <property type="entry name" value="UPF0029_Impact_CS"/>
</dbReference>
<dbReference type="PROSITE" id="PS00910">
    <property type="entry name" value="UPF0029"/>
    <property type="match status" value="1"/>
</dbReference>
<feature type="domain" description="Impact N-terminal" evidence="2">
    <location>
        <begin position="24"/>
        <end position="131"/>
    </location>
</feature>
<dbReference type="Pfam" id="PF01205">
    <property type="entry name" value="Impact_N"/>
    <property type="match status" value="1"/>
</dbReference>
<dbReference type="RefSeq" id="WP_095717310.1">
    <property type="nucleotide sequence ID" value="NZ_NTGA01000005.1"/>
</dbReference>
<dbReference type="EMBL" id="NTGA01000005">
    <property type="protein sequence ID" value="PAY24509.1"/>
    <property type="molecule type" value="Genomic_DNA"/>
</dbReference>
<evidence type="ECO:0000259" key="2">
    <source>
        <dbReference type="Pfam" id="PF01205"/>
    </source>
</evidence>
<dbReference type="InterPro" id="IPR036956">
    <property type="entry name" value="Impact_N_sf"/>
</dbReference>
<gene>
    <name evidence="3" type="ORF">CEY15_03420</name>
</gene>
<dbReference type="InterPro" id="IPR023582">
    <property type="entry name" value="Impact"/>
</dbReference>
<name>A0A2A2WTE9_9ACTN</name>
<dbReference type="InterPro" id="IPR001498">
    <property type="entry name" value="Impact_N"/>
</dbReference>
<comment type="caution">
    <text evidence="3">The sequence shown here is derived from an EMBL/GenBank/DDBJ whole genome shotgun (WGS) entry which is preliminary data.</text>
</comment>
<evidence type="ECO:0000313" key="3">
    <source>
        <dbReference type="EMBL" id="PAY24509.1"/>
    </source>
</evidence>
<organism evidence="3 4">
    <name type="scientific">Dietzia natronolimnaea</name>
    <dbReference type="NCBI Taxonomy" id="161920"/>
    <lineage>
        <taxon>Bacteria</taxon>
        <taxon>Bacillati</taxon>
        <taxon>Actinomycetota</taxon>
        <taxon>Actinomycetes</taxon>
        <taxon>Mycobacteriales</taxon>
        <taxon>Dietziaceae</taxon>
        <taxon>Dietzia</taxon>
    </lineage>
</organism>
<dbReference type="AlphaFoldDB" id="A0A2A2WTE9"/>
<comment type="similarity">
    <text evidence="1">Belongs to the IMPACT family.</text>
</comment>
<proteinExistence type="inferred from homology"/>
<evidence type="ECO:0000256" key="1">
    <source>
        <dbReference type="ARBA" id="ARBA00007665"/>
    </source>
</evidence>
<evidence type="ECO:0000313" key="4">
    <source>
        <dbReference type="Proteomes" id="UP000218810"/>
    </source>
</evidence>
<sequence length="225" mass="23461">MTDSATGELRLSAGPDVTGVYEEKRSRFLAVMRRCDDEAAARDLIADLRRAHPDARHHCSAFLVDVPGSSRIERSNDDGEPSGTAGTPMLEVLRGSGLTGVGVVVVRWFGGTKLGAGGLARAYGAAVSAAIEQAWRDGRVVEVLRTPAWRADVDHALAGGLEGAVRAAGARVLGVEYGTRVALTVAGDIDVLGPILATRSSGGVDWQPAGVATTENAASRRDMES</sequence>
<protein>
    <submittedName>
        <fullName evidence="3">IMPACT family protein</fullName>
    </submittedName>
</protein>
<reference evidence="4" key="1">
    <citation type="submission" date="2017-09" db="EMBL/GenBank/DDBJ databases">
        <authorList>
            <person name="Zhang Y."/>
            <person name="Huang X."/>
            <person name="Liu J."/>
            <person name="Lu L."/>
            <person name="Peng K."/>
        </authorList>
    </citation>
    <scope>NUCLEOTIDE SEQUENCE [LARGE SCALE GENOMIC DNA]</scope>
    <source>
        <strain evidence="4">S-XJ-1</strain>
    </source>
</reference>
<dbReference type="PANTHER" id="PTHR16301">
    <property type="entry name" value="IMPACT-RELATED"/>
    <property type="match status" value="1"/>
</dbReference>
<dbReference type="InterPro" id="IPR020568">
    <property type="entry name" value="Ribosomal_Su5_D2-typ_SF"/>
</dbReference>
<keyword evidence="4" id="KW-1185">Reference proteome</keyword>
<accession>A0A2A2WTE9</accession>
<dbReference type="GO" id="GO:0006446">
    <property type="term" value="P:regulation of translational initiation"/>
    <property type="evidence" value="ECO:0007669"/>
    <property type="project" value="TreeGrafter"/>
</dbReference>
<dbReference type="Proteomes" id="UP000218810">
    <property type="component" value="Unassembled WGS sequence"/>
</dbReference>
<dbReference type="PANTHER" id="PTHR16301:SF20">
    <property type="entry name" value="IMPACT FAMILY MEMBER YIGZ"/>
    <property type="match status" value="1"/>
</dbReference>
<dbReference type="OrthoDB" id="9813771at2"/>